<keyword evidence="9" id="KW-0255">Endonuclease</keyword>
<evidence type="ECO:0000259" key="17">
    <source>
        <dbReference type="Pfam" id="PF03755"/>
    </source>
</evidence>
<dbReference type="EMBL" id="HBHW01040900">
    <property type="protein sequence ID" value="CAE0063373.1"/>
    <property type="molecule type" value="Transcribed_RNA"/>
</dbReference>
<keyword evidence="12" id="KW-0368">Histidine biosynthesis</keyword>
<evidence type="ECO:0000256" key="1">
    <source>
        <dbReference type="ARBA" id="ARBA00001946"/>
    </source>
</evidence>
<keyword evidence="6" id="KW-0028">Amino-acid biosynthesis</keyword>
<gene>
    <name evidence="19" type="ORF">RMAR00112_LOCUS31439</name>
    <name evidence="20" type="ORF">RMAR00112_LOCUS31445</name>
</gene>
<dbReference type="Pfam" id="PF00459">
    <property type="entry name" value="Inositol_P"/>
    <property type="match status" value="1"/>
</dbReference>
<evidence type="ECO:0000259" key="18">
    <source>
        <dbReference type="Pfam" id="PF08340"/>
    </source>
</evidence>
<accession>A0A7S3A7S3</accession>
<comment type="cofactor">
    <cofactor evidence="2">
        <name>a divalent metal cation</name>
        <dbReference type="ChEBI" id="CHEBI:60240"/>
    </cofactor>
</comment>
<organism evidence="20">
    <name type="scientific">Rhodosorus marinus</name>
    <dbReference type="NCBI Taxonomy" id="101924"/>
    <lineage>
        <taxon>Eukaryota</taxon>
        <taxon>Rhodophyta</taxon>
        <taxon>Stylonematophyceae</taxon>
        <taxon>Stylonematales</taxon>
        <taxon>Stylonemataceae</taxon>
        <taxon>Rhodosorus</taxon>
    </lineage>
</organism>
<dbReference type="SUPFAM" id="SSF56655">
    <property type="entry name" value="Carbohydrate phosphatase"/>
    <property type="match status" value="1"/>
</dbReference>
<dbReference type="InterPro" id="IPR000760">
    <property type="entry name" value="Inositol_monophosphatase-like"/>
</dbReference>
<dbReference type="GO" id="GO:0046872">
    <property type="term" value="F:metal ion binding"/>
    <property type="evidence" value="ECO:0007669"/>
    <property type="project" value="UniProtKB-KW"/>
</dbReference>
<comment type="cofactor">
    <cofactor evidence="1 16">
        <name>Mg(2+)</name>
        <dbReference type="ChEBI" id="CHEBI:18420"/>
    </cofactor>
</comment>
<evidence type="ECO:0000256" key="4">
    <source>
        <dbReference type="ARBA" id="ARBA00009759"/>
    </source>
</evidence>
<name>A0A7S3A7S3_9RHOD</name>
<feature type="binding site" evidence="16">
    <location>
        <position position="118"/>
    </location>
    <ligand>
        <name>Mg(2+)</name>
        <dbReference type="ChEBI" id="CHEBI:18420"/>
        <label>1</label>
        <note>catalytic</note>
    </ligand>
</feature>
<reference evidence="20" key="1">
    <citation type="submission" date="2021-01" db="EMBL/GenBank/DDBJ databases">
        <authorList>
            <person name="Corre E."/>
            <person name="Pelletier E."/>
            <person name="Niang G."/>
            <person name="Scheremetjew M."/>
            <person name="Finn R."/>
            <person name="Kale V."/>
            <person name="Holt S."/>
            <person name="Cochrane G."/>
            <person name="Meng A."/>
            <person name="Brown T."/>
            <person name="Cohen L."/>
        </authorList>
    </citation>
    <scope>NUCLEOTIDE SEQUENCE</scope>
    <source>
        <strain evidence="20">CCMP 769</strain>
    </source>
</reference>
<evidence type="ECO:0000256" key="11">
    <source>
        <dbReference type="ARBA" id="ARBA00022842"/>
    </source>
</evidence>
<evidence type="ECO:0000256" key="2">
    <source>
        <dbReference type="ARBA" id="ARBA00001968"/>
    </source>
</evidence>
<dbReference type="PANTHER" id="PTHR30636">
    <property type="entry name" value="UPF0701 PROTEIN YICC"/>
    <property type="match status" value="1"/>
</dbReference>
<evidence type="ECO:0000256" key="12">
    <source>
        <dbReference type="ARBA" id="ARBA00023102"/>
    </source>
</evidence>
<sequence>MGFVWHVPVPGCSKMLRSRRCNRLATCIDLVPDEYVVLGKELADAAGNAIRPYFRRVGGVSTDFKSDQSPVTVADKGAEDAMRTILKDKAPNDHVLGEEFGTSESSIGSDYTWVLDPIDGTKAFITGKPTFGTLIGLMKGPKTVLGIIDQPISGERWVGVHGRGSTLNGKPVKIPEDVPTKLSAANLHATTPEMFTGIERMAFEELQAACKYTNFGSDCYAYALLAMGHVHIICEADMKPWDYTALVPVIEEAGGVITDWRGEELGLESDGTVLAAVSADLHRQALELLQYSPRGLLLLREREERAGSGDDLSDINDELPSNLPTAVGASSMTGFGTAMQTSGNLSVKVEIRTINSRHFDLSVKSPRYLAVHEREISAHLRQELLRGKVMVTIEVKDSEMIVLPIRVDEDAVRAARHLIDDVVKASELDVTPTLDQILRFSEVFVKKENGNINDGVYTLVEEVVRAAVKDLKLSRRREGYALQLDLLRRSKAILEICEEIELRLPGILERERENARKLAAELSENLSTAKNVNLSSVSEQLIGGRVDVSEELVRLKSHLSIFELSFFSTKQIGQKLNFLVQEMNREVTTISSKASDAAVSQLFPSRRKVRGPTQREAMQNPQVPIKATLCS</sequence>
<evidence type="ECO:0000256" key="14">
    <source>
        <dbReference type="ARBA" id="ARBA00035648"/>
    </source>
</evidence>
<evidence type="ECO:0000256" key="16">
    <source>
        <dbReference type="PIRSR" id="PIRSR600760-2"/>
    </source>
</evidence>
<dbReference type="EC" id="3.1.3.15" evidence="5"/>
<comment type="similarity">
    <text evidence="14">Belongs to the YicC/YloC family.</text>
</comment>
<feature type="binding site" evidence="16">
    <location>
        <position position="119"/>
    </location>
    <ligand>
        <name>Mg(2+)</name>
        <dbReference type="ChEBI" id="CHEBI:18420"/>
        <label>1</label>
        <note>catalytic</note>
    </ligand>
</feature>
<feature type="binding site" evidence="16">
    <location>
        <position position="98"/>
    </location>
    <ligand>
        <name>Mg(2+)</name>
        <dbReference type="ChEBI" id="CHEBI:18420"/>
        <label>1</label>
        <note>catalytic</note>
    </ligand>
</feature>
<dbReference type="InterPro" id="IPR020583">
    <property type="entry name" value="Inositol_monoP_metal-BS"/>
</dbReference>
<dbReference type="Pfam" id="PF03755">
    <property type="entry name" value="YicC-like_N"/>
    <property type="match status" value="1"/>
</dbReference>
<evidence type="ECO:0000256" key="6">
    <source>
        <dbReference type="ARBA" id="ARBA00022605"/>
    </source>
</evidence>
<dbReference type="PROSITE" id="PS00629">
    <property type="entry name" value="IMP_1"/>
    <property type="match status" value="1"/>
</dbReference>
<dbReference type="Pfam" id="PF08340">
    <property type="entry name" value="YicC-like_C"/>
    <property type="match status" value="1"/>
</dbReference>
<feature type="domain" description="Endoribonuclease YicC-like N-terminal" evidence="17">
    <location>
        <begin position="330"/>
        <end position="483"/>
    </location>
</feature>
<evidence type="ECO:0000313" key="20">
    <source>
        <dbReference type="EMBL" id="CAE0063373.1"/>
    </source>
</evidence>
<evidence type="ECO:0000256" key="10">
    <source>
        <dbReference type="ARBA" id="ARBA00022801"/>
    </source>
</evidence>
<dbReference type="NCBIfam" id="TIGR02067">
    <property type="entry name" value="his_9_HisN"/>
    <property type="match status" value="1"/>
</dbReference>
<evidence type="ECO:0000256" key="7">
    <source>
        <dbReference type="ARBA" id="ARBA00022722"/>
    </source>
</evidence>
<comment type="catalytic activity">
    <reaction evidence="15">
        <text>L-histidinol phosphate + H2O = L-histidinol + phosphate</text>
        <dbReference type="Rhea" id="RHEA:14465"/>
        <dbReference type="ChEBI" id="CHEBI:15377"/>
        <dbReference type="ChEBI" id="CHEBI:43474"/>
        <dbReference type="ChEBI" id="CHEBI:57699"/>
        <dbReference type="ChEBI" id="CHEBI:57980"/>
        <dbReference type="EC" id="3.1.3.15"/>
    </reaction>
</comment>
<dbReference type="InterPro" id="IPR013527">
    <property type="entry name" value="YicC-like_N"/>
</dbReference>
<keyword evidence="11 16" id="KW-0460">Magnesium</keyword>
<dbReference type="InterPro" id="IPR013551">
    <property type="entry name" value="YicC-like_C"/>
</dbReference>
<dbReference type="AlphaFoldDB" id="A0A7S3A7S3"/>
<dbReference type="InterPro" id="IPR011809">
    <property type="entry name" value="His_9_proposed"/>
</dbReference>
<evidence type="ECO:0000256" key="8">
    <source>
        <dbReference type="ARBA" id="ARBA00022723"/>
    </source>
</evidence>
<evidence type="ECO:0000256" key="13">
    <source>
        <dbReference type="ARBA" id="ARBA00033209"/>
    </source>
</evidence>
<comment type="pathway">
    <text evidence="3">Amino-acid biosynthesis; L-histidine biosynthesis; L-histidine from 5-phospho-alpha-D-ribose 1-diphosphate: step 8/9.</text>
</comment>
<dbReference type="InterPro" id="IPR005229">
    <property type="entry name" value="YicC/YloC-like"/>
</dbReference>
<dbReference type="EMBL" id="HBHW01040889">
    <property type="protein sequence ID" value="CAE0063367.1"/>
    <property type="molecule type" value="Transcribed_RNA"/>
</dbReference>
<evidence type="ECO:0000256" key="5">
    <source>
        <dbReference type="ARBA" id="ARBA00013085"/>
    </source>
</evidence>
<feature type="domain" description="Endoribonuclease YicC-like C-terminal" evidence="18">
    <location>
        <begin position="509"/>
        <end position="603"/>
    </location>
</feature>
<keyword evidence="7" id="KW-0540">Nuclease</keyword>
<dbReference type="GO" id="GO:0004521">
    <property type="term" value="F:RNA endonuclease activity"/>
    <property type="evidence" value="ECO:0007669"/>
    <property type="project" value="InterPro"/>
</dbReference>
<feature type="binding site" evidence="16">
    <location>
        <position position="242"/>
    </location>
    <ligand>
        <name>Mg(2+)</name>
        <dbReference type="ChEBI" id="CHEBI:18420"/>
        <label>1</label>
        <note>catalytic</note>
    </ligand>
</feature>
<dbReference type="UniPathway" id="UPA00031">
    <property type="reaction ID" value="UER00013"/>
</dbReference>
<dbReference type="GO" id="GO:0004401">
    <property type="term" value="F:histidinol-phosphatase activity"/>
    <property type="evidence" value="ECO:0007669"/>
    <property type="project" value="UniProtKB-EC"/>
</dbReference>
<dbReference type="Gene3D" id="3.30.540.10">
    <property type="entry name" value="Fructose-1,6-Bisphosphatase, subunit A, domain 1"/>
    <property type="match status" value="1"/>
</dbReference>
<protein>
    <recommendedName>
        <fullName evidence="5">histidinol-phosphatase</fullName>
        <ecNumber evidence="5">3.1.3.15</ecNumber>
    </recommendedName>
    <alternativeName>
        <fullName evidence="13">Histidinol-phosphate phosphatase</fullName>
    </alternativeName>
</protein>
<comment type="similarity">
    <text evidence="4">Belongs to the inositol monophosphatase superfamily.</text>
</comment>
<keyword evidence="8 16" id="KW-0479">Metal-binding</keyword>
<feature type="binding site" evidence="16">
    <location>
        <position position="116"/>
    </location>
    <ligand>
        <name>Mg(2+)</name>
        <dbReference type="ChEBI" id="CHEBI:18420"/>
        <label>1</label>
        <note>catalytic</note>
    </ligand>
</feature>
<dbReference type="Gene3D" id="3.40.190.80">
    <property type="match status" value="1"/>
</dbReference>
<evidence type="ECO:0000256" key="3">
    <source>
        <dbReference type="ARBA" id="ARBA00004970"/>
    </source>
</evidence>
<evidence type="ECO:0000256" key="9">
    <source>
        <dbReference type="ARBA" id="ARBA00022759"/>
    </source>
</evidence>
<dbReference type="CDD" id="cd01641">
    <property type="entry name" value="Bacterial_IMPase_like_1"/>
    <property type="match status" value="1"/>
</dbReference>
<evidence type="ECO:0000313" key="19">
    <source>
        <dbReference type="EMBL" id="CAE0063367.1"/>
    </source>
</evidence>
<evidence type="ECO:0000256" key="15">
    <source>
        <dbReference type="ARBA" id="ARBA00049158"/>
    </source>
</evidence>
<dbReference type="GO" id="GO:0000105">
    <property type="term" value="P:L-histidine biosynthetic process"/>
    <property type="evidence" value="ECO:0007669"/>
    <property type="project" value="UniProtKB-UniPathway"/>
</dbReference>
<keyword evidence="10" id="KW-0378">Hydrolase</keyword>
<dbReference type="PRINTS" id="PR00377">
    <property type="entry name" value="IMPHPHTASES"/>
</dbReference>
<dbReference type="PANTHER" id="PTHR30636:SF3">
    <property type="entry name" value="UPF0701 PROTEIN YICC"/>
    <property type="match status" value="1"/>
</dbReference>
<proteinExistence type="inferred from homology"/>